<dbReference type="AlphaFoldDB" id="A0A6I3XB72"/>
<organism evidence="1 2">
    <name type="scientific">Pseudoduganella dura</name>
    <dbReference type="NCBI Taxonomy" id="321982"/>
    <lineage>
        <taxon>Bacteria</taxon>
        <taxon>Pseudomonadati</taxon>
        <taxon>Pseudomonadota</taxon>
        <taxon>Betaproteobacteria</taxon>
        <taxon>Burkholderiales</taxon>
        <taxon>Oxalobacteraceae</taxon>
        <taxon>Telluria group</taxon>
        <taxon>Pseudoduganella</taxon>
    </lineage>
</organism>
<accession>A0A6I3XB72</accession>
<dbReference type="Proteomes" id="UP000431684">
    <property type="component" value="Unassembled WGS sequence"/>
</dbReference>
<proteinExistence type="predicted"/>
<dbReference type="Pfam" id="PF21997">
    <property type="entry name" value="DUF6928"/>
    <property type="match status" value="1"/>
</dbReference>
<dbReference type="OrthoDB" id="286042at2"/>
<evidence type="ECO:0000313" key="2">
    <source>
        <dbReference type="Proteomes" id="UP000431684"/>
    </source>
</evidence>
<evidence type="ECO:0000313" key="1">
    <source>
        <dbReference type="EMBL" id="MUI12936.1"/>
    </source>
</evidence>
<sequence>MGFKLFMVGATRKPGCFGAPGENDRAGAAALARQLTMNDHVYVGEVPLSETLYPRNGELFVGAYADGVLVSHAGMAGLLVDNGDARPPRGVRADARQTLLGLAPGGEVLAMVLHSVVDLWGFASYADGDLRRMAAGSADDGVFIDTGTPLPEERPMLAGATLARLDEEGEGEELVLAVSARLFGRGIDALEKPGAMLSHYRRPPRGPVAALKKLFGR</sequence>
<comment type="caution">
    <text evidence="1">The sequence shown here is derived from an EMBL/GenBank/DDBJ whole genome shotgun (WGS) entry which is preliminary data.</text>
</comment>
<name>A0A6I3XB72_9BURK</name>
<keyword evidence="2" id="KW-1185">Reference proteome</keyword>
<dbReference type="InterPro" id="IPR053847">
    <property type="entry name" value="DUF6928"/>
</dbReference>
<gene>
    <name evidence="1" type="ORF">GJV26_10765</name>
</gene>
<dbReference type="RefSeq" id="WP_155708814.1">
    <property type="nucleotide sequence ID" value="NZ_BMWU01000009.1"/>
</dbReference>
<protein>
    <submittedName>
        <fullName evidence="1">Uncharacterized protein</fullName>
    </submittedName>
</protein>
<reference evidence="1 2" key="1">
    <citation type="submission" date="2019-11" db="EMBL/GenBank/DDBJ databases">
        <title>Draft Genome Sequences of Six Type Strains of the Genus Massilia.</title>
        <authorList>
            <person name="Miess H."/>
            <person name="Frediansyah A."/>
            <person name="Goeker M."/>
            <person name="Gross H."/>
        </authorList>
    </citation>
    <scope>NUCLEOTIDE SEQUENCE [LARGE SCALE GENOMIC DNA]</scope>
    <source>
        <strain evidence="1 2">DSM 17513</strain>
    </source>
</reference>
<dbReference type="EMBL" id="WNWM01000002">
    <property type="protein sequence ID" value="MUI12936.1"/>
    <property type="molecule type" value="Genomic_DNA"/>
</dbReference>